<evidence type="ECO:0000256" key="4">
    <source>
        <dbReference type="ARBA" id="ARBA00023136"/>
    </source>
</evidence>
<evidence type="ECO:0000256" key="10">
    <source>
        <dbReference type="SAM" id="Phobius"/>
    </source>
</evidence>
<dbReference type="GO" id="GO:0046872">
    <property type="term" value="F:metal ion binding"/>
    <property type="evidence" value="ECO:0007669"/>
    <property type="project" value="UniProtKB-KW"/>
</dbReference>
<dbReference type="RefSeq" id="XP_030630898.1">
    <property type="nucleotide sequence ID" value="XM_030775038.1"/>
</dbReference>
<dbReference type="PANTHER" id="PTHR11905">
    <property type="entry name" value="ADAM A DISINTEGRIN AND METALLOPROTEASE DOMAIN"/>
    <property type="match status" value="1"/>
</dbReference>
<evidence type="ECO:0000313" key="14">
    <source>
        <dbReference type="Proteomes" id="UP000504632"/>
    </source>
</evidence>
<organism evidence="14 15">
    <name type="scientific">Chanos chanos</name>
    <name type="common">Milkfish</name>
    <name type="synonym">Mugil chanos</name>
    <dbReference type="NCBI Taxonomy" id="29144"/>
    <lineage>
        <taxon>Eukaryota</taxon>
        <taxon>Metazoa</taxon>
        <taxon>Chordata</taxon>
        <taxon>Craniata</taxon>
        <taxon>Vertebrata</taxon>
        <taxon>Euteleostomi</taxon>
        <taxon>Actinopterygii</taxon>
        <taxon>Neopterygii</taxon>
        <taxon>Teleostei</taxon>
        <taxon>Ostariophysi</taxon>
        <taxon>Gonorynchiformes</taxon>
        <taxon>Chanidae</taxon>
        <taxon>Chanos</taxon>
    </lineage>
</organism>
<dbReference type="PROSITE" id="PS50026">
    <property type="entry name" value="EGF_3"/>
    <property type="match status" value="1"/>
</dbReference>
<feature type="domain" description="EGF-like" evidence="11">
    <location>
        <begin position="618"/>
        <end position="652"/>
    </location>
</feature>
<dbReference type="PROSITE" id="PS50214">
    <property type="entry name" value="DISINTEGRIN_2"/>
    <property type="match status" value="1"/>
</dbReference>
<evidence type="ECO:0000256" key="1">
    <source>
        <dbReference type="ARBA" id="ARBA00004479"/>
    </source>
</evidence>
<feature type="compositionally biased region" description="Pro residues" evidence="9">
    <location>
        <begin position="729"/>
        <end position="748"/>
    </location>
</feature>
<dbReference type="SUPFAM" id="SSF55486">
    <property type="entry name" value="Metalloproteases ('zincins'), catalytic domain"/>
    <property type="match status" value="1"/>
</dbReference>
<dbReference type="InterPro" id="IPR000742">
    <property type="entry name" value="EGF"/>
</dbReference>
<feature type="active site" evidence="8">
    <location>
        <position position="327"/>
    </location>
</feature>
<dbReference type="Gene3D" id="3.40.390.10">
    <property type="entry name" value="Collagenase (Catalytic Domain)"/>
    <property type="match status" value="1"/>
</dbReference>
<dbReference type="Pfam" id="PF01562">
    <property type="entry name" value="Pep_M12B_propep"/>
    <property type="match status" value="1"/>
</dbReference>
<feature type="binding site" evidence="8">
    <location>
        <position position="336"/>
    </location>
    <ligand>
        <name>Zn(2+)</name>
        <dbReference type="ChEBI" id="CHEBI:29105"/>
        <note>catalytic</note>
    </ligand>
</feature>
<dbReference type="InParanoid" id="A0A6J2VGC9"/>
<dbReference type="Pfam" id="PF08516">
    <property type="entry name" value="ADAM_CR"/>
    <property type="match status" value="1"/>
</dbReference>
<dbReference type="InterPro" id="IPR001590">
    <property type="entry name" value="Peptidase_M12B"/>
</dbReference>
<feature type="disulfide bond" evidence="7">
    <location>
        <begin position="642"/>
        <end position="651"/>
    </location>
</feature>
<dbReference type="GeneID" id="115812556"/>
<comment type="caution">
    <text evidence="7">Lacks conserved residue(s) required for the propagation of feature annotation.</text>
</comment>
<feature type="transmembrane region" description="Helical" evidence="10">
    <location>
        <begin position="675"/>
        <end position="697"/>
    </location>
</feature>
<feature type="compositionally biased region" description="Polar residues" evidence="9">
    <location>
        <begin position="719"/>
        <end position="728"/>
    </location>
</feature>
<feature type="domain" description="Disintegrin" evidence="12">
    <location>
        <begin position="391"/>
        <end position="477"/>
    </location>
</feature>
<feature type="region of interest" description="Disordered" evidence="9">
    <location>
        <begin position="713"/>
        <end position="755"/>
    </location>
</feature>
<dbReference type="SMART" id="SM00050">
    <property type="entry name" value="DISIN"/>
    <property type="match status" value="1"/>
</dbReference>
<dbReference type="InterPro" id="IPR002870">
    <property type="entry name" value="Peptidase_M12B_N"/>
</dbReference>
<evidence type="ECO:0000256" key="5">
    <source>
        <dbReference type="ARBA" id="ARBA00023157"/>
    </source>
</evidence>
<accession>A0A6J2VGC9</accession>
<feature type="binding site" evidence="8">
    <location>
        <position position="330"/>
    </location>
    <ligand>
        <name>Zn(2+)</name>
        <dbReference type="ChEBI" id="CHEBI:29105"/>
        <note>catalytic</note>
    </ligand>
</feature>
<dbReference type="Gene3D" id="4.10.70.10">
    <property type="entry name" value="Disintegrin domain"/>
    <property type="match status" value="1"/>
</dbReference>
<dbReference type="GO" id="GO:0005886">
    <property type="term" value="C:plasma membrane"/>
    <property type="evidence" value="ECO:0007669"/>
    <property type="project" value="TreeGrafter"/>
</dbReference>
<dbReference type="SUPFAM" id="SSF57552">
    <property type="entry name" value="Blood coagulation inhibitor (disintegrin)"/>
    <property type="match status" value="1"/>
</dbReference>
<dbReference type="AlphaFoldDB" id="A0A6J2VGC9"/>
<evidence type="ECO:0000259" key="13">
    <source>
        <dbReference type="PROSITE" id="PS50215"/>
    </source>
</evidence>
<dbReference type="PROSITE" id="PS01186">
    <property type="entry name" value="EGF_2"/>
    <property type="match status" value="1"/>
</dbReference>
<evidence type="ECO:0000313" key="15">
    <source>
        <dbReference type="RefSeq" id="XP_030630898.1"/>
    </source>
</evidence>
<dbReference type="InterPro" id="IPR034027">
    <property type="entry name" value="Reprolysin_adamalysin"/>
</dbReference>
<keyword evidence="8" id="KW-0479">Metal-binding</keyword>
<feature type="disulfide bond" evidence="6">
    <location>
        <begin position="449"/>
        <end position="469"/>
    </location>
</feature>
<name>A0A6J2VGC9_CHACN</name>
<evidence type="ECO:0000256" key="3">
    <source>
        <dbReference type="ARBA" id="ARBA00022989"/>
    </source>
</evidence>
<keyword evidence="4 10" id="KW-0472">Membrane</keyword>
<evidence type="ECO:0000256" key="7">
    <source>
        <dbReference type="PROSITE-ProRule" id="PRU00076"/>
    </source>
</evidence>
<dbReference type="InterPro" id="IPR036436">
    <property type="entry name" value="Disintegrin_dom_sf"/>
</dbReference>
<keyword evidence="14" id="KW-1185">Reference proteome</keyword>
<keyword evidence="15" id="KW-0378">Hydrolase</keyword>
<dbReference type="PANTHER" id="PTHR11905:SF136">
    <property type="entry name" value="DISINTEGRIN AND METALLOPROTEINASE DOMAIN-CONTAINING PROTEIN 9"/>
    <property type="match status" value="1"/>
</dbReference>
<feature type="domain" description="Peptidase M12B" evidence="13">
    <location>
        <begin position="188"/>
        <end position="383"/>
    </location>
</feature>
<keyword evidence="8" id="KW-0862">Zinc</keyword>
<protein>
    <submittedName>
        <fullName evidence="15">Disintegrin and metalloproteinase domain-containing protein 9</fullName>
    </submittedName>
</protein>
<evidence type="ECO:0000259" key="12">
    <source>
        <dbReference type="PROSITE" id="PS50214"/>
    </source>
</evidence>
<dbReference type="Pfam" id="PF00200">
    <property type="entry name" value="Disintegrin"/>
    <property type="match status" value="1"/>
</dbReference>
<keyword evidence="7" id="KW-0245">EGF-like domain</keyword>
<dbReference type="PROSITE" id="PS00427">
    <property type="entry name" value="DISINTEGRIN_1"/>
    <property type="match status" value="1"/>
</dbReference>
<dbReference type="Pfam" id="PF01421">
    <property type="entry name" value="Reprolysin"/>
    <property type="match status" value="1"/>
</dbReference>
<keyword evidence="5 7" id="KW-1015">Disulfide bond</keyword>
<dbReference type="OrthoDB" id="5951731at2759"/>
<dbReference type="Proteomes" id="UP000504632">
    <property type="component" value="Chromosome 5"/>
</dbReference>
<dbReference type="PROSITE" id="PS50215">
    <property type="entry name" value="ADAM_MEPRO"/>
    <property type="match status" value="1"/>
</dbReference>
<dbReference type="InterPro" id="IPR001762">
    <property type="entry name" value="Disintegrin_dom"/>
</dbReference>
<dbReference type="GO" id="GO:0004222">
    <property type="term" value="F:metalloendopeptidase activity"/>
    <property type="evidence" value="ECO:0007669"/>
    <property type="project" value="InterPro"/>
</dbReference>
<dbReference type="InterPro" id="IPR024079">
    <property type="entry name" value="MetalloPept_cat_dom_sf"/>
</dbReference>
<dbReference type="GO" id="GO:0006508">
    <property type="term" value="P:proteolysis"/>
    <property type="evidence" value="ECO:0007669"/>
    <property type="project" value="InterPro"/>
</dbReference>
<keyword evidence="15" id="KW-0482">Metalloprotease</keyword>
<evidence type="ECO:0000256" key="2">
    <source>
        <dbReference type="ARBA" id="ARBA00022692"/>
    </source>
</evidence>
<evidence type="ECO:0000259" key="11">
    <source>
        <dbReference type="PROSITE" id="PS50026"/>
    </source>
</evidence>
<reference evidence="15" key="1">
    <citation type="submission" date="2025-08" db="UniProtKB">
        <authorList>
            <consortium name="RefSeq"/>
        </authorList>
    </citation>
    <scope>IDENTIFICATION</scope>
</reference>
<dbReference type="InterPro" id="IPR006586">
    <property type="entry name" value="ADAM_Cys-rich"/>
</dbReference>
<evidence type="ECO:0000256" key="9">
    <source>
        <dbReference type="SAM" id="MobiDB-lite"/>
    </source>
</evidence>
<dbReference type="PRINTS" id="PR00289">
    <property type="entry name" value="DISINTEGRIN"/>
</dbReference>
<keyword evidence="2 10" id="KW-0812">Transmembrane</keyword>
<evidence type="ECO:0000256" key="6">
    <source>
        <dbReference type="PROSITE-ProRule" id="PRU00068"/>
    </source>
</evidence>
<dbReference type="InterPro" id="IPR018358">
    <property type="entry name" value="Disintegrin_CS"/>
</dbReference>
<dbReference type="CTD" id="570656"/>
<dbReference type="FunFam" id="3.40.390.10:FF:000002">
    <property type="entry name" value="Disintegrin and metalloproteinase domain-containing protein 22"/>
    <property type="match status" value="1"/>
</dbReference>
<keyword evidence="3 10" id="KW-1133">Transmembrane helix</keyword>
<proteinExistence type="predicted"/>
<sequence length="770" mass="83679">MDPYQTLELKNYKVVNPQLVQERWKRESSSSHNYKEEENSEHLTYSIAIDGREHFLHLKRNKDFLAKNFVVVSHAANGTSVKKHSKGHRHCYYYGHVEGYEDSLVALSTCQGLRGVIFIGNEGYGLEPALNRSSANEHLLFSLRENQPVPFVCGLADDSSHDDDHSAHDPALSLRSFLRRKRNLPQTRYVELVLVVDKQRYDFKQGNETAVREEMVELVHLLDSYYRQLNIRVALVGLNIFQEGNPFSVEGAPGEVLGNFVRWRRSELLPVIRHDVGQLIVGRSGAYSGGVLGMAFVGTVCSAHNSGGINVFSNNNLAAFSTVLAHELGHNLGMNHDNSRCSCDGGCIMGASATGATQFSTCSESDFEKLILRGGGVCLLNQPSQDDVVTVAECGNGLLEKGEECDCGTPEECNNKCCNAATCTLTAGSACATGSCCKDCQFQVSGTPCRRSVNQCDLPEFCDGNSATCPADFYLMDGLPCAGNTAYCYEGRCQLFSYQCEQLFGSGAIKADDKCFRHVNTRGDRFGNCGYTGSRYTPCTVANSLCGKIQCTNFDANAPPAGAVISIENIEDGISCRNADFNLGPDVQDPGYVNTGTVCAAGKVCVDFQCVNASALETDLGCDAQTTCNSNGVCNDQGHCHCNDGWGPPNCNRGGRGGSVDSGPAQIDYSLRNGLLIFFLLVLPLLVLLIFAVLYVFKRDALTGCLRASRSRQYRSRNKSSGNTQRTTSPPPPTQVPPVNPQPFPPYPAAASSINTSTSYDNYLNYQAPS</sequence>
<comment type="subcellular location">
    <subcellularLocation>
        <location evidence="1">Membrane</location>
        <topology evidence="1">Single-pass type I membrane protein</topology>
    </subcellularLocation>
</comment>
<keyword evidence="15" id="KW-0645">Protease</keyword>
<feature type="binding site" evidence="8">
    <location>
        <position position="326"/>
    </location>
    <ligand>
        <name>Zn(2+)</name>
        <dbReference type="ChEBI" id="CHEBI:29105"/>
        <note>catalytic</note>
    </ligand>
</feature>
<dbReference type="FunFam" id="4.10.70.10:FF:000001">
    <property type="entry name" value="Disintegrin and metalloproteinase domain-containing protein 22"/>
    <property type="match status" value="1"/>
</dbReference>
<dbReference type="CDD" id="cd04269">
    <property type="entry name" value="ZnMc_adamalysin_II_like"/>
    <property type="match status" value="1"/>
</dbReference>
<dbReference type="SMART" id="SM00608">
    <property type="entry name" value="ACR"/>
    <property type="match status" value="1"/>
</dbReference>
<gene>
    <name evidence="15" type="primary">adam9b</name>
</gene>
<evidence type="ECO:0000256" key="8">
    <source>
        <dbReference type="PROSITE-ProRule" id="PRU00276"/>
    </source>
</evidence>